<sequence>MRLQNKITTLAFDADDTLWVNEPYFQEAEQQFVHLLQDYQTAEQLSSELYQTEVKNLPLYGFGIKGFILCMIETAQRVSHHQVSPQIIANILDLGHALLQRPVELLAGVHQTLDALHGKYDLILATKGDLLDQQRKIKNSALGDYFHHIEIMSDKQTVDYEHLLRRLSCKPEQFLMVGNSMKSDILPVLALDAHAGYIPYSVTWSHEQHDTPLQHEKLITLQTLPDLLHYL</sequence>
<dbReference type="GO" id="GO:0016787">
    <property type="term" value="F:hydrolase activity"/>
    <property type="evidence" value="ECO:0007669"/>
    <property type="project" value="UniProtKB-KW"/>
</dbReference>
<dbReference type="EMBL" id="UGQL01000001">
    <property type="protein sequence ID" value="STZ28157.1"/>
    <property type="molecule type" value="Genomic_DNA"/>
</dbReference>
<dbReference type="Gene3D" id="1.10.150.240">
    <property type="entry name" value="Putative phosphatase, domain 2"/>
    <property type="match status" value="1"/>
</dbReference>
<dbReference type="InterPro" id="IPR023198">
    <property type="entry name" value="PGP-like_dom2"/>
</dbReference>
<name>A0A378RPS1_MYROD</name>
<evidence type="ECO:0000256" key="1">
    <source>
        <dbReference type="ARBA" id="ARBA00022801"/>
    </source>
</evidence>
<evidence type="ECO:0000313" key="3">
    <source>
        <dbReference type="Proteomes" id="UP000255024"/>
    </source>
</evidence>
<reference evidence="2 3" key="1">
    <citation type="submission" date="2018-06" db="EMBL/GenBank/DDBJ databases">
        <authorList>
            <consortium name="Pathogen Informatics"/>
            <person name="Doyle S."/>
        </authorList>
    </citation>
    <scope>NUCLEOTIDE SEQUENCE [LARGE SCALE GENOMIC DNA]</scope>
    <source>
        <strain evidence="2 3">NCTC11179</strain>
    </source>
</reference>
<dbReference type="SUPFAM" id="SSF56784">
    <property type="entry name" value="HAD-like"/>
    <property type="match status" value="1"/>
</dbReference>
<proteinExistence type="predicted"/>
<gene>
    <name evidence="2" type="ORF">NCTC11179_01698</name>
</gene>
<dbReference type="InterPro" id="IPR023214">
    <property type="entry name" value="HAD_sf"/>
</dbReference>
<accession>A0A378RPS1</accession>
<dbReference type="RefSeq" id="WP_115091027.1">
    <property type="nucleotide sequence ID" value="NZ_CP068107.1"/>
</dbReference>
<keyword evidence="3" id="KW-1185">Reference proteome</keyword>
<dbReference type="Pfam" id="PF00702">
    <property type="entry name" value="Hydrolase"/>
    <property type="match status" value="1"/>
</dbReference>
<evidence type="ECO:0000313" key="2">
    <source>
        <dbReference type="EMBL" id="STZ28157.1"/>
    </source>
</evidence>
<dbReference type="Gene3D" id="3.40.50.1000">
    <property type="entry name" value="HAD superfamily/HAD-like"/>
    <property type="match status" value="1"/>
</dbReference>
<dbReference type="Proteomes" id="UP000255024">
    <property type="component" value="Unassembled WGS sequence"/>
</dbReference>
<dbReference type="InterPro" id="IPR036412">
    <property type="entry name" value="HAD-like_sf"/>
</dbReference>
<dbReference type="InterPro" id="IPR051540">
    <property type="entry name" value="S-2-haloacid_dehalogenase"/>
</dbReference>
<protein>
    <submittedName>
        <fullName evidence="2">Flavin mononucleotide phosphatase</fullName>
    </submittedName>
</protein>
<dbReference type="AlphaFoldDB" id="A0A378RPS1"/>
<organism evidence="2 3">
    <name type="scientific">Myroides odoratus</name>
    <name type="common">Flavobacterium odoratum</name>
    <dbReference type="NCBI Taxonomy" id="256"/>
    <lineage>
        <taxon>Bacteria</taxon>
        <taxon>Pseudomonadati</taxon>
        <taxon>Bacteroidota</taxon>
        <taxon>Flavobacteriia</taxon>
        <taxon>Flavobacteriales</taxon>
        <taxon>Flavobacteriaceae</taxon>
        <taxon>Myroides</taxon>
    </lineage>
</organism>
<dbReference type="PANTHER" id="PTHR43316">
    <property type="entry name" value="HYDROLASE, HALOACID DELAHOGENASE-RELATED"/>
    <property type="match status" value="1"/>
</dbReference>
<keyword evidence="1" id="KW-0378">Hydrolase</keyword>
<dbReference type="PANTHER" id="PTHR43316:SF8">
    <property type="entry name" value="HAD FAMILY HYDROLASE"/>
    <property type="match status" value="1"/>
</dbReference>